<feature type="compositionally biased region" description="Polar residues" evidence="3">
    <location>
        <begin position="44"/>
        <end position="55"/>
    </location>
</feature>
<dbReference type="AlphaFoldDB" id="A0A484LRE4"/>
<dbReference type="PANTHER" id="PTHR46483">
    <property type="entry name" value="PHOSPHOLIPASE A1 PLIP2, CHLOROPLASTIC"/>
    <property type="match status" value="1"/>
</dbReference>
<name>A0A484LRE4_9ASTE</name>
<dbReference type="Pfam" id="PF01764">
    <property type="entry name" value="Lipase_3"/>
    <property type="match status" value="1"/>
</dbReference>
<feature type="coiled-coil region" evidence="2">
    <location>
        <begin position="199"/>
        <end position="226"/>
    </location>
</feature>
<dbReference type="InterPro" id="IPR002921">
    <property type="entry name" value="Fungal_lipase-type"/>
</dbReference>
<proteinExistence type="predicted"/>
<evidence type="ECO:0000313" key="6">
    <source>
        <dbReference type="Proteomes" id="UP000595140"/>
    </source>
</evidence>
<evidence type="ECO:0000256" key="3">
    <source>
        <dbReference type="SAM" id="MobiDB-lite"/>
    </source>
</evidence>
<evidence type="ECO:0000256" key="1">
    <source>
        <dbReference type="ARBA" id="ARBA00022801"/>
    </source>
</evidence>
<keyword evidence="6" id="KW-1185">Reference proteome</keyword>
<dbReference type="InterPro" id="IPR029058">
    <property type="entry name" value="AB_hydrolase_fold"/>
</dbReference>
<sequence>MDTLCLKSGIQGISPPAAGVAAGLESRTTLPSHVGPSAVRRASTPLSVDEPSSSHWHSRKSLWPRTRCDAVSVDGSVSVARDAGPSGNWAARFLRLGSPRTEKEEAKPDGGFGKPDAEFQSGSGFADEEDRDVCPVDDEEDADVGFNRDSFSKLLRRVSLRDARLYARMANLGNLAYSVAQIKPGNLLRCHGLRFITSSSKKKQQAKEAENVREVAKEDKLKKENDVAVVNEAKGENGMNLKENGGNGIRASAVYRAASYLYSHTSSFLPFNSSRPDIDELERRSIGNTDVVNVEEVASFVATTESVTSVVAAKEEVKQAVADDLNSRRSSPCEWFACDDDQSATRFFVIQGSETLESWQANLLFEPAPFEGLDVPVHRGIYEAAKGMYEQILPEVRAHIKSRGKRAKFRFTGHSLGGSLSLLLNLMLLIRGEVPVYSLLPVITFGSPAVMCRGDHLLRKLGLPQSHVQSITLHRDIVPRAFSCKYPNHIAELLKAVNSNFRNHPCLNNQKLLYAPMGEVFILQPDEEFSPSHHLLPAGAGLYLLSCATGGNASKAEKQIRRAQAVFLNSPHPLEILCERAAYGYGGTVQRDHDMNSYLKSIRGVIHQELNRIRECRKEHMRVWWPFGGEADRFNVVRAPLSSSSSSDKMVERRVNFYGMLRTGKESVKRFSRLVASQHMHLLVVPLLPARLLVIDCRSF</sequence>
<organism evidence="5 6">
    <name type="scientific">Cuscuta campestris</name>
    <dbReference type="NCBI Taxonomy" id="132261"/>
    <lineage>
        <taxon>Eukaryota</taxon>
        <taxon>Viridiplantae</taxon>
        <taxon>Streptophyta</taxon>
        <taxon>Embryophyta</taxon>
        <taxon>Tracheophyta</taxon>
        <taxon>Spermatophyta</taxon>
        <taxon>Magnoliopsida</taxon>
        <taxon>eudicotyledons</taxon>
        <taxon>Gunneridae</taxon>
        <taxon>Pentapetalae</taxon>
        <taxon>asterids</taxon>
        <taxon>lamiids</taxon>
        <taxon>Solanales</taxon>
        <taxon>Convolvulaceae</taxon>
        <taxon>Cuscuteae</taxon>
        <taxon>Cuscuta</taxon>
        <taxon>Cuscuta subgen. Grammica</taxon>
        <taxon>Cuscuta sect. Cleistogrammica</taxon>
    </lineage>
</organism>
<evidence type="ECO:0000256" key="2">
    <source>
        <dbReference type="SAM" id="Coils"/>
    </source>
</evidence>
<dbReference type="GO" id="GO:0008970">
    <property type="term" value="F:phospholipase A1 activity"/>
    <property type="evidence" value="ECO:0007669"/>
    <property type="project" value="InterPro"/>
</dbReference>
<accession>A0A484LRE4</accession>
<keyword evidence="1" id="KW-0378">Hydrolase</keyword>
<gene>
    <name evidence="5" type="ORF">CCAM_LOCUS20332</name>
</gene>
<feature type="region of interest" description="Disordered" evidence="3">
    <location>
        <begin position="28"/>
        <end position="58"/>
    </location>
</feature>
<reference evidence="5 6" key="1">
    <citation type="submission" date="2018-04" db="EMBL/GenBank/DDBJ databases">
        <authorList>
            <person name="Vogel A."/>
        </authorList>
    </citation>
    <scope>NUCLEOTIDE SEQUENCE [LARGE SCALE GENOMIC DNA]</scope>
</reference>
<dbReference type="SUPFAM" id="SSF53474">
    <property type="entry name" value="alpha/beta-Hydrolases"/>
    <property type="match status" value="1"/>
</dbReference>
<dbReference type="PANTHER" id="PTHR46483:SF4">
    <property type="entry name" value="PHOSPHOLIPASE A1 PLIP2, CHLOROPLASTIC"/>
    <property type="match status" value="1"/>
</dbReference>
<dbReference type="GO" id="GO:0006629">
    <property type="term" value="P:lipid metabolic process"/>
    <property type="evidence" value="ECO:0007669"/>
    <property type="project" value="InterPro"/>
</dbReference>
<evidence type="ECO:0000313" key="5">
    <source>
        <dbReference type="EMBL" id="VFQ78556.1"/>
    </source>
</evidence>
<feature type="domain" description="Fungal lipase-type" evidence="4">
    <location>
        <begin position="348"/>
        <end position="484"/>
    </location>
</feature>
<protein>
    <recommendedName>
        <fullName evidence="4">Fungal lipase-type domain-containing protein</fullName>
    </recommendedName>
</protein>
<dbReference type="OrthoDB" id="438440at2759"/>
<dbReference type="Gene3D" id="3.40.50.1820">
    <property type="entry name" value="alpha/beta hydrolase"/>
    <property type="match status" value="1"/>
</dbReference>
<dbReference type="EMBL" id="OOIL02001801">
    <property type="protein sequence ID" value="VFQ78556.1"/>
    <property type="molecule type" value="Genomic_DNA"/>
</dbReference>
<evidence type="ECO:0000259" key="4">
    <source>
        <dbReference type="Pfam" id="PF01764"/>
    </source>
</evidence>
<dbReference type="Proteomes" id="UP000595140">
    <property type="component" value="Unassembled WGS sequence"/>
</dbReference>
<keyword evidence="2" id="KW-0175">Coiled coil</keyword>
<dbReference type="InterPro" id="IPR043367">
    <property type="entry name" value="PLIP1/2/3"/>
</dbReference>